<dbReference type="GO" id="GO:0005886">
    <property type="term" value="C:plasma membrane"/>
    <property type="evidence" value="ECO:0007669"/>
    <property type="project" value="UniProtKB-SubCell"/>
</dbReference>
<dbReference type="PANTHER" id="PTHR30151">
    <property type="entry name" value="ALKANE SULFONATE ABC TRANSPORTER-RELATED, MEMBRANE SUBUNIT"/>
    <property type="match status" value="1"/>
</dbReference>
<dbReference type="AlphaFoldDB" id="A0A1G6KYE7"/>
<name>A0A1G6KYE7_9BURK</name>
<keyword evidence="3" id="KW-1003">Cell membrane</keyword>
<dbReference type="Gene3D" id="1.10.3720.10">
    <property type="entry name" value="MetI-like"/>
    <property type="match status" value="1"/>
</dbReference>
<evidence type="ECO:0000313" key="9">
    <source>
        <dbReference type="EMBL" id="SDC35396.1"/>
    </source>
</evidence>
<keyword evidence="5 7" id="KW-1133">Transmembrane helix</keyword>
<dbReference type="Pfam" id="PF00528">
    <property type="entry name" value="BPD_transp_1"/>
    <property type="match status" value="1"/>
</dbReference>
<evidence type="ECO:0000256" key="6">
    <source>
        <dbReference type="ARBA" id="ARBA00023136"/>
    </source>
</evidence>
<organism evidence="9 10">
    <name type="scientific">Paraburkholderia lycopersici</name>
    <dbReference type="NCBI Taxonomy" id="416944"/>
    <lineage>
        <taxon>Bacteria</taxon>
        <taxon>Pseudomonadati</taxon>
        <taxon>Pseudomonadota</taxon>
        <taxon>Betaproteobacteria</taxon>
        <taxon>Burkholderiales</taxon>
        <taxon>Burkholderiaceae</taxon>
        <taxon>Paraburkholderia</taxon>
    </lineage>
</organism>
<evidence type="ECO:0000256" key="7">
    <source>
        <dbReference type="RuleBase" id="RU363032"/>
    </source>
</evidence>
<keyword evidence="10" id="KW-1185">Reference proteome</keyword>
<dbReference type="EMBL" id="FMYQ01000006">
    <property type="protein sequence ID" value="SDC35396.1"/>
    <property type="molecule type" value="Genomic_DNA"/>
</dbReference>
<comment type="subcellular location">
    <subcellularLocation>
        <location evidence="1 7">Cell membrane</location>
        <topology evidence="1 7">Multi-pass membrane protein</topology>
    </subcellularLocation>
</comment>
<feature type="domain" description="ABC transmembrane type-1" evidence="8">
    <location>
        <begin position="88"/>
        <end position="268"/>
    </location>
</feature>
<feature type="transmembrane region" description="Helical" evidence="7">
    <location>
        <begin position="24"/>
        <end position="44"/>
    </location>
</feature>
<dbReference type="PANTHER" id="PTHR30151:SF20">
    <property type="entry name" value="ABC TRANSPORTER PERMEASE PROTEIN HI_0355-RELATED"/>
    <property type="match status" value="1"/>
</dbReference>
<dbReference type="InterPro" id="IPR000515">
    <property type="entry name" value="MetI-like"/>
</dbReference>
<evidence type="ECO:0000256" key="3">
    <source>
        <dbReference type="ARBA" id="ARBA00022475"/>
    </source>
</evidence>
<evidence type="ECO:0000259" key="8">
    <source>
        <dbReference type="PROSITE" id="PS50928"/>
    </source>
</evidence>
<evidence type="ECO:0000256" key="5">
    <source>
        <dbReference type="ARBA" id="ARBA00022989"/>
    </source>
</evidence>
<dbReference type="SUPFAM" id="SSF161098">
    <property type="entry name" value="MetI-like"/>
    <property type="match status" value="1"/>
</dbReference>
<keyword evidence="4 7" id="KW-0812">Transmembrane</keyword>
<dbReference type="Proteomes" id="UP000198908">
    <property type="component" value="Unassembled WGS sequence"/>
</dbReference>
<keyword evidence="2 7" id="KW-0813">Transport</keyword>
<evidence type="ECO:0000256" key="4">
    <source>
        <dbReference type="ARBA" id="ARBA00022692"/>
    </source>
</evidence>
<keyword evidence="6 7" id="KW-0472">Membrane</keyword>
<feature type="transmembrane region" description="Helical" evidence="7">
    <location>
        <begin position="136"/>
        <end position="154"/>
    </location>
</feature>
<protein>
    <submittedName>
        <fullName evidence="9">NitT/TauT family transport system permease protein</fullName>
    </submittedName>
</protein>
<reference evidence="10" key="1">
    <citation type="submission" date="2016-09" db="EMBL/GenBank/DDBJ databases">
        <authorList>
            <person name="Varghese N."/>
            <person name="Submissions S."/>
        </authorList>
    </citation>
    <scope>NUCLEOTIDE SEQUENCE [LARGE SCALE GENOMIC DNA]</scope>
    <source>
        <strain evidence="10">TNe-862</strain>
    </source>
</reference>
<evidence type="ECO:0000313" key="10">
    <source>
        <dbReference type="Proteomes" id="UP000198908"/>
    </source>
</evidence>
<dbReference type="InterPro" id="IPR035906">
    <property type="entry name" value="MetI-like_sf"/>
</dbReference>
<dbReference type="CDD" id="cd06261">
    <property type="entry name" value="TM_PBP2"/>
    <property type="match status" value="1"/>
</dbReference>
<dbReference type="GO" id="GO:0055085">
    <property type="term" value="P:transmembrane transport"/>
    <property type="evidence" value="ECO:0007669"/>
    <property type="project" value="InterPro"/>
</dbReference>
<dbReference type="PROSITE" id="PS50928">
    <property type="entry name" value="ABC_TM1"/>
    <property type="match status" value="1"/>
</dbReference>
<feature type="transmembrane region" description="Helical" evidence="7">
    <location>
        <begin position="96"/>
        <end position="115"/>
    </location>
</feature>
<accession>A0A1G6KYE7</accession>
<gene>
    <name evidence="9" type="ORF">SAMN05421548_10616</name>
</gene>
<proteinExistence type="inferred from homology"/>
<feature type="transmembrane region" description="Helical" evidence="7">
    <location>
        <begin position="249"/>
        <end position="271"/>
    </location>
</feature>
<dbReference type="STRING" id="416944.SAMN05421548_10616"/>
<sequence length="288" mass="31963">MAQSKELTGKETPIMWKRLLPNRANLVVWQWLLLVACFALWYVFTSPTLLPPVYFDDPNKAAFFFGEPQKVLVRIWEWFATGEIWLHLWVTLVETVLAFAIGTITGLAVGLWLALAPTSSALFDPYIKAANSMPRVILAPIFGVWFGLGIWSKVALGVTLVFFIVFFNVYQGVKEVSPVVLANARMLGANRRQLLRHVYLPSAMSWVFSSLHTSVGLAFVGSVVGEYLGSASGVGYLILQAEGTFDINTVFAGILVLTAFALILDALVGLAERRFMKWQPKTGDTEKL</sequence>
<evidence type="ECO:0000256" key="2">
    <source>
        <dbReference type="ARBA" id="ARBA00022448"/>
    </source>
</evidence>
<feature type="transmembrane region" description="Helical" evidence="7">
    <location>
        <begin position="203"/>
        <end position="229"/>
    </location>
</feature>
<evidence type="ECO:0000256" key="1">
    <source>
        <dbReference type="ARBA" id="ARBA00004651"/>
    </source>
</evidence>
<comment type="similarity">
    <text evidence="7">Belongs to the binding-protein-dependent transport system permease family.</text>
</comment>